<organism evidence="12 13">
    <name type="scientific">Fuerstiella marisgermanici</name>
    <dbReference type="NCBI Taxonomy" id="1891926"/>
    <lineage>
        <taxon>Bacteria</taxon>
        <taxon>Pseudomonadati</taxon>
        <taxon>Planctomycetota</taxon>
        <taxon>Planctomycetia</taxon>
        <taxon>Planctomycetales</taxon>
        <taxon>Planctomycetaceae</taxon>
        <taxon>Fuerstiella</taxon>
    </lineage>
</organism>
<keyword evidence="7" id="KW-0547">Nucleotide-binding</keyword>
<dbReference type="GO" id="GO:0005737">
    <property type="term" value="C:cytoplasm"/>
    <property type="evidence" value="ECO:0007669"/>
    <property type="project" value="UniProtKB-SubCell"/>
</dbReference>
<dbReference type="NCBIfam" id="NF001126">
    <property type="entry name" value="PRK00139.1-4"/>
    <property type="match status" value="1"/>
</dbReference>
<dbReference type="Gene3D" id="3.90.190.20">
    <property type="entry name" value="Mur ligase, C-terminal domain"/>
    <property type="match status" value="1"/>
</dbReference>
<dbReference type="InterPro" id="IPR036565">
    <property type="entry name" value="Mur-like_cat_sf"/>
</dbReference>
<name>A0A1P8WB96_9PLAN</name>
<dbReference type="Pfam" id="PF08245">
    <property type="entry name" value="Mur_ligase_M"/>
    <property type="match status" value="1"/>
</dbReference>
<keyword evidence="2 7" id="KW-0132">Cell division</keyword>
<dbReference type="GO" id="GO:0009252">
    <property type="term" value="P:peptidoglycan biosynthetic process"/>
    <property type="evidence" value="ECO:0007669"/>
    <property type="project" value="UniProtKB-UniRule"/>
</dbReference>
<protein>
    <recommendedName>
        <fullName evidence="7">UDP-N-acetylmuramoyl-L-alanyl-D-glutamate--2,6-diaminopimelate ligase</fullName>
        <ecNumber evidence="7">6.3.2.13</ecNumber>
    </recommendedName>
    <alternativeName>
        <fullName evidence="7">Meso-A2pm-adding enzyme</fullName>
    </alternativeName>
    <alternativeName>
        <fullName evidence="7">Meso-diaminopimelate-adding enzyme</fullName>
    </alternativeName>
    <alternativeName>
        <fullName evidence="7">UDP-MurNAc-L-Ala-D-Glu:meso-diaminopimelate ligase</fullName>
    </alternativeName>
    <alternativeName>
        <fullName evidence="7">UDP-MurNAc-tripeptide synthetase</fullName>
    </alternativeName>
    <alternativeName>
        <fullName evidence="7">UDP-N-acetylmuramyl-tripeptide synthetase</fullName>
    </alternativeName>
</protein>
<dbReference type="GO" id="GO:0071555">
    <property type="term" value="P:cell wall organization"/>
    <property type="evidence" value="ECO:0007669"/>
    <property type="project" value="UniProtKB-KW"/>
</dbReference>
<evidence type="ECO:0000259" key="10">
    <source>
        <dbReference type="Pfam" id="PF02875"/>
    </source>
</evidence>
<evidence type="ECO:0000256" key="2">
    <source>
        <dbReference type="ARBA" id="ARBA00022618"/>
    </source>
</evidence>
<evidence type="ECO:0000259" key="9">
    <source>
        <dbReference type="Pfam" id="PF01225"/>
    </source>
</evidence>
<dbReference type="PANTHER" id="PTHR23135">
    <property type="entry name" value="MUR LIGASE FAMILY MEMBER"/>
    <property type="match status" value="1"/>
</dbReference>
<feature type="binding site" evidence="7">
    <location>
        <begin position="406"/>
        <end position="409"/>
    </location>
    <ligand>
        <name>meso-2,6-diaminopimelate</name>
        <dbReference type="ChEBI" id="CHEBI:57791"/>
    </ligand>
</feature>
<comment type="catalytic activity">
    <reaction evidence="7">
        <text>UDP-N-acetyl-alpha-D-muramoyl-L-alanyl-D-glutamate + meso-2,6-diaminopimelate + ATP = UDP-N-acetyl-alpha-D-muramoyl-L-alanyl-gamma-D-glutamyl-meso-2,6-diaminopimelate + ADP + phosphate + H(+)</text>
        <dbReference type="Rhea" id="RHEA:23676"/>
        <dbReference type="ChEBI" id="CHEBI:15378"/>
        <dbReference type="ChEBI" id="CHEBI:30616"/>
        <dbReference type="ChEBI" id="CHEBI:43474"/>
        <dbReference type="ChEBI" id="CHEBI:57791"/>
        <dbReference type="ChEBI" id="CHEBI:83900"/>
        <dbReference type="ChEBI" id="CHEBI:83905"/>
        <dbReference type="ChEBI" id="CHEBI:456216"/>
        <dbReference type="EC" id="6.3.2.13"/>
    </reaction>
</comment>
<dbReference type="InterPro" id="IPR005761">
    <property type="entry name" value="UDP-N-AcMur-Glu-dNH2Pim_ligase"/>
</dbReference>
<evidence type="ECO:0000313" key="13">
    <source>
        <dbReference type="Proteomes" id="UP000187735"/>
    </source>
</evidence>
<feature type="domain" description="Mur ligase central" evidence="11">
    <location>
        <begin position="109"/>
        <end position="312"/>
    </location>
</feature>
<dbReference type="KEGG" id="fmr:Fuma_00926"/>
<dbReference type="UniPathway" id="UPA00219"/>
<keyword evidence="13" id="KW-1185">Reference proteome</keyword>
<feature type="binding site" evidence="7">
    <location>
        <position position="461"/>
    </location>
    <ligand>
        <name>meso-2,6-diaminopimelate</name>
        <dbReference type="ChEBI" id="CHEBI:57791"/>
    </ligand>
</feature>
<evidence type="ECO:0000256" key="5">
    <source>
        <dbReference type="ARBA" id="ARBA00023306"/>
    </source>
</evidence>
<dbReference type="OrthoDB" id="9800958at2"/>
<feature type="short sequence motif" description="Meso-diaminopimelate recognition motif" evidence="7">
    <location>
        <begin position="406"/>
        <end position="409"/>
    </location>
</feature>
<keyword evidence="7 12" id="KW-0436">Ligase</keyword>
<dbReference type="Gene3D" id="3.40.1190.10">
    <property type="entry name" value="Mur-like, catalytic domain"/>
    <property type="match status" value="1"/>
</dbReference>
<keyword evidence="6 7" id="KW-0961">Cell wall biogenesis/degradation</keyword>
<feature type="binding site" evidence="7">
    <location>
        <position position="186"/>
    </location>
    <ligand>
        <name>UDP-N-acetyl-alpha-D-muramoyl-L-alanyl-D-glutamate</name>
        <dbReference type="ChEBI" id="CHEBI:83900"/>
    </ligand>
</feature>
<dbReference type="GO" id="GO:0051301">
    <property type="term" value="P:cell division"/>
    <property type="evidence" value="ECO:0007669"/>
    <property type="project" value="UniProtKB-KW"/>
</dbReference>
<accession>A0A1P8WB96</accession>
<keyword evidence="5 7" id="KW-0131">Cell cycle</keyword>
<dbReference type="InterPro" id="IPR004101">
    <property type="entry name" value="Mur_ligase_C"/>
</dbReference>
<evidence type="ECO:0000313" key="12">
    <source>
        <dbReference type="EMBL" id="APZ91338.1"/>
    </source>
</evidence>
<dbReference type="Proteomes" id="UP000187735">
    <property type="component" value="Chromosome"/>
</dbReference>
<dbReference type="RefSeq" id="WP_158520849.1">
    <property type="nucleotide sequence ID" value="NZ_CP017641.1"/>
</dbReference>
<evidence type="ECO:0000256" key="3">
    <source>
        <dbReference type="ARBA" id="ARBA00022960"/>
    </source>
</evidence>
<feature type="binding site" evidence="7">
    <location>
        <position position="188"/>
    </location>
    <ligand>
        <name>UDP-N-acetyl-alpha-D-muramoyl-L-alanyl-D-glutamate</name>
        <dbReference type="ChEBI" id="CHEBI:83900"/>
    </ligand>
</feature>
<comment type="PTM">
    <text evidence="7">Carboxylation is probably crucial for Mg(2+) binding and, consequently, for the gamma-phosphate positioning of ATP.</text>
</comment>
<evidence type="ECO:0000256" key="7">
    <source>
        <dbReference type="HAMAP-Rule" id="MF_00208"/>
    </source>
</evidence>
<proteinExistence type="inferred from homology"/>
<dbReference type="EMBL" id="CP017641">
    <property type="protein sequence ID" value="APZ91338.1"/>
    <property type="molecule type" value="Genomic_DNA"/>
</dbReference>
<comment type="subcellular location">
    <subcellularLocation>
        <location evidence="7 8">Cytoplasm</location>
    </subcellularLocation>
</comment>
<dbReference type="InterPro" id="IPR036615">
    <property type="entry name" value="Mur_ligase_C_dom_sf"/>
</dbReference>
<dbReference type="STRING" id="1891926.Fuma_00926"/>
<keyword evidence="3 7" id="KW-0133">Cell shape</keyword>
<dbReference type="AlphaFoldDB" id="A0A1P8WB96"/>
<dbReference type="GO" id="GO:0000287">
    <property type="term" value="F:magnesium ion binding"/>
    <property type="evidence" value="ECO:0007669"/>
    <property type="project" value="UniProtKB-UniRule"/>
</dbReference>
<gene>
    <name evidence="7 12" type="primary">murE</name>
    <name evidence="12" type="ORF">Fuma_00926</name>
</gene>
<keyword evidence="7" id="KW-0963">Cytoplasm</keyword>
<keyword evidence="7" id="KW-0067">ATP-binding</keyword>
<evidence type="ECO:0000256" key="6">
    <source>
        <dbReference type="ARBA" id="ARBA00023316"/>
    </source>
</evidence>
<evidence type="ECO:0000259" key="11">
    <source>
        <dbReference type="Pfam" id="PF08245"/>
    </source>
</evidence>
<dbReference type="GO" id="GO:0008765">
    <property type="term" value="F:UDP-N-acetylmuramoylalanyl-D-glutamate-2,6-diaminopimelate ligase activity"/>
    <property type="evidence" value="ECO:0007669"/>
    <property type="project" value="UniProtKB-UniRule"/>
</dbReference>
<comment type="pathway">
    <text evidence="7 8">Cell wall biogenesis; peptidoglycan biosynthesis.</text>
</comment>
<evidence type="ECO:0000256" key="1">
    <source>
        <dbReference type="ARBA" id="ARBA00005898"/>
    </source>
</evidence>
<dbReference type="GO" id="GO:0008360">
    <property type="term" value="P:regulation of cell shape"/>
    <property type="evidence" value="ECO:0007669"/>
    <property type="project" value="UniProtKB-KW"/>
</dbReference>
<feature type="binding site" evidence="7">
    <location>
        <position position="383"/>
    </location>
    <ligand>
        <name>meso-2,6-diaminopimelate</name>
        <dbReference type="ChEBI" id="CHEBI:57791"/>
    </ligand>
</feature>
<comment type="function">
    <text evidence="7">Catalyzes the addition of meso-diaminopimelic acid to the nucleotide precursor UDP-N-acetylmuramoyl-L-alanyl-D-glutamate (UMAG) in the biosynthesis of bacterial cell-wall peptidoglycan.</text>
</comment>
<comment type="cofactor">
    <cofactor evidence="7">
        <name>Mg(2+)</name>
        <dbReference type="ChEBI" id="CHEBI:18420"/>
    </cofactor>
</comment>
<feature type="binding site" evidence="7">
    <location>
        <position position="457"/>
    </location>
    <ligand>
        <name>meso-2,6-diaminopimelate</name>
        <dbReference type="ChEBI" id="CHEBI:57791"/>
    </ligand>
</feature>
<comment type="caution">
    <text evidence="7">Lacks conserved residue(s) required for the propagation of feature annotation.</text>
</comment>
<sequence length="505" mass="54028">MNSIPVSLQRVLLGSRFLNCADIAARSVTADSRTVLPGDVFVAVAGCRTDGHQHIASAVANGAAAIVVQRPVEGIRVPQCIVPCTAAAFARLCAALTFGDRCPMVSAGITGTNGKTTTSWMLRSILQEAKFQTGLIGTIENSDGVEQQPANMTTPPADRLVQQVGNMLAKRTSHCVIEISSHALTQKRCAGIPLSAAAITNISQDHFDYHGDLQNYRTAKSEIAKLLHPDAPLLLNITDAGCRSVLDAVSEFAPVITFGLDCAEAELGATLLSQTHRSQRICLHLAQGNAEVRLRMIGRHNVENAVAAAGLAEQLGIPLRDIAAGLEAVRTVPGRLERIDEGQPFQVLVDYAHTHDALSRSIATIRDFTPGRIICVFGAGGDRDASKRLMMGQAAAASEVCVVTSDNPRSEDPLQIIHDLMGGLLPGTQAVAEPDRAAAIRQAFELAEPGDVVLLAGKGHETVQEIQERRQPFDDRFVARQLLHELYAPLPEESLHPTYSLIRSA</sequence>
<dbReference type="GO" id="GO:0005524">
    <property type="term" value="F:ATP binding"/>
    <property type="evidence" value="ECO:0007669"/>
    <property type="project" value="UniProtKB-UniRule"/>
</dbReference>
<feature type="domain" description="Mur ligase N-terminal catalytic" evidence="9">
    <location>
        <begin position="27"/>
        <end position="72"/>
    </location>
</feature>
<dbReference type="HAMAP" id="MF_00208">
    <property type="entry name" value="MurE"/>
    <property type="match status" value="1"/>
</dbReference>
<evidence type="ECO:0000256" key="4">
    <source>
        <dbReference type="ARBA" id="ARBA00022984"/>
    </source>
</evidence>
<dbReference type="SUPFAM" id="SSF53623">
    <property type="entry name" value="MurD-like peptide ligases, catalytic domain"/>
    <property type="match status" value="1"/>
</dbReference>
<keyword evidence="7" id="KW-0460">Magnesium</keyword>
<evidence type="ECO:0000256" key="8">
    <source>
        <dbReference type="RuleBase" id="RU004135"/>
    </source>
</evidence>
<dbReference type="InterPro" id="IPR035911">
    <property type="entry name" value="MurE/MurF_N"/>
</dbReference>
<dbReference type="EC" id="6.3.2.13" evidence="7"/>
<feature type="domain" description="Mur ligase C-terminal" evidence="10">
    <location>
        <begin position="334"/>
        <end position="459"/>
    </location>
</feature>
<feature type="binding site" evidence="7">
    <location>
        <begin position="153"/>
        <end position="154"/>
    </location>
    <ligand>
        <name>UDP-N-acetyl-alpha-D-muramoyl-L-alanyl-D-glutamate</name>
        <dbReference type="ChEBI" id="CHEBI:83900"/>
    </ligand>
</feature>
<dbReference type="Gene3D" id="3.40.1390.10">
    <property type="entry name" value="MurE/MurF, N-terminal domain"/>
    <property type="match status" value="1"/>
</dbReference>
<dbReference type="PANTHER" id="PTHR23135:SF4">
    <property type="entry name" value="UDP-N-ACETYLMURAMOYL-L-ALANYL-D-GLUTAMATE--2,6-DIAMINOPIMELATE LIGASE MURE HOMOLOG, CHLOROPLASTIC"/>
    <property type="match status" value="1"/>
</dbReference>
<feature type="binding site" evidence="7">
    <location>
        <position position="32"/>
    </location>
    <ligand>
        <name>UDP-N-acetyl-alpha-D-muramoyl-L-alanyl-D-glutamate</name>
        <dbReference type="ChEBI" id="CHEBI:83900"/>
    </ligand>
</feature>
<feature type="modified residue" description="N6-carboxylysine" evidence="7">
    <location>
        <position position="220"/>
    </location>
</feature>
<dbReference type="SUPFAM" id="SSF63418">
    <property type="entry name" value="MurE/MurF N-terminal domain"/>
    <property type="match status" value="1"/>
</dbReference>
<feature type="binding site" evidence="7">
    <location>
        <position position="180"/>
    </location>
    <ligand>
        <name>UDP-N-acetyl-alpha-D-muramoyl-L-alanyl-D-glutamate</name>
        <dbReference type="ChEBI" id="CHEBI:83900"/>
    </ligand>
</feature>
<comment type="similarity">
    <text evidence="1 7">Belongs to the MurCDEF family. MurE subfamily.</text>
</comment>
<feature type="binding site" evidence="7">
    <location>
        <begin position="111"/>
        <end position="117"/>
    </location>
    <ligand>
        <name>ATP</name>
        <dbReference type="ChEBI" id="CHEBI:30616"/>
    </ligand>
</feature>
<dbReference type="NCBIfam" id="TIGR01085">
    <property type="entry name" value="murE"/>
    <property type="match status" value="1"/>
</dbReference>
<dbReference type="InterPro" id="IPR013221">
    <property type="entry name" value="Mur_ligase_cen"/>
</dbReference>
<reference evidence="12 13" key="1">
    <citation type="journal article" date="2016" name="Front. Microbiol.">
        <title>Fuerstia marisgermanicae gen. nov., sp. nov., an Unusual Member of the Phylum Planctomycetes from the German Wadden Sea.</title>
        <authorList>
            <person name="Kohn T."/>
            <person name="Heuer A."/>
            <person name="Jogler M."/>
            <person name="Vollmers J."/>
            <person name="Boedeker C."/>
            <person name="Bunk B."/>
            <person name="Rast P."/>
            <person name="Borchert D."/>
            <person name="Glockner I."/>
            <person name="Freese H.M."/>
            <person name="Klenk H.P."/>
            <person name="Overmann J."/>
            <person name="Kaster A.K."/>
            <person name="Rohde M."/>
            <person name="Wiegand S."/>
            <person name="Jogler C."/>
        </authorList>
    </citation>
    <scope>NUCLEOTIDE SEQUENCE [LARGE SCALE GENOMIC DNA]</scope>
    <source>
        <strain evidence="12 13">NH11</strain>
    </source>
</reference>
<keyword evidence="4 7" id="KW-0573">Peptidoglycan synthesis</keyword>
<dbReference type="Pfam" id="PF01225">
    <property type="entry name" value="Mur_ligase"/>
    <property type="match status" value="1"/>
</dbReference>
<dbReference type="InterPro" id="IPR000713">
    <property type="entry name" value="Mur_ligase_N"/>
</dbReference>
<dbReference type="SUPFAM" id="SSF53244">
    <property type="entry name" value="MurD-like peptide ligases, peptide-binding domain"/>
    <property type="match status" value="1"/>
</dbReference>
<dbReference type="Pfam" id="PF02875">
    <property type="entry name" value="Mur_ligase_C"/>
    <property type="match status" value="1"/>
</dbReference>